<evidence type="ECO:0008006" key="2">
    <source>
        <dbReference type="Google" id="ProtNLM"/>
    </source>
</evidence>
<dbReference type="EMBL" id="AP029612">
    <property type="protein sequence ID" value="BFG71336.1"/>
    <property type="molecule type" value="Genomic_DNA"/>
</dbReference>
<name>A0AAT9GL17_9BACT</name>
<dbReference type="AlphaFoldDB" id="A0AAT9GL17"/>
<evidence type="ECO:0000313" key="1">
    <source>
        <dbReference type="EMBL" id="BFG71336.1"/>
    </source>
</evidence>
<gene>
    <name evidence="1" type="ORF">KACHI17_22170</name>
</gene>
<protein>
    <recommendedName>
        <fullName evidence="2">Tetratricopeptide repeat protein</fullName>
    </recommendedName>
</protein>
<accession>A0AAT9GL17</accession>
<reference evidence="1" key="1">
    <citation type="submission" date="2024-02" db="EMBL/GenBank/DDBJ databases">
        <title>Sediminibacterium planktonica sp. nov. and Sediminibacterium longus sp. nov., isolated from surface lake and river water.</title>
        <authorList>
            <person name="Watanabe K."/>
            <person name="Takemine S."/>
            <person name="Ishii Y."/>
            <person name="Ogata Y."/>
            <person name="Shindo C."/>
            <person name="Suda W."/>
        </authorList>
    </citation>
    <scope>NUCLEOTIDE SEQUENCE</scope>
    <source>
        <strain evidence="1">KACHI17</strain>
    </source>
</reference>
<organism evidence="1">
    <name type="scientific">Sediminibacterium sp. KACHI17</name>
    <dbReference type="NCBI Taxonomy" id="1751071"/>
    <lineage>
        <taxon>Bacteria</taxon>
        <taxon>Pseudomonadati</taxon>
        <taxon>Bacteroidota</taxon>
        <taxon>Chitinophagia</taxon>
        <taxon>Chitinophagales</taxon>
        <taxon>Chitinophagaceae</taxon>
        <taxon>Sediminibacterium</taxon>
    </lineage>
</organism>
<proteinExistence type="predicted"/>
<sequence length="515" mass="61762">MPNRSTDTLFQLIQSLTASEKRHFKLYMKSTAGESGDLKVVQLFDAIDKMKQYDEELLLKKHKSIRKQQLSNLKARLYHEVLSSLRSLKQQENIDLQLHEQLDFARLLYNKGLYLQSLKILDKIKELAKNNNQVTYILQVVFLEKKIEALHITRSMQDRAEKLSHESVEINERLRLIGALSDLSLQLYSWYIQHGHARNNHDREQLDALMSQNIIEESSKTSGFYEKLYRYQCFCWYGFIIQDFLLYYRYCQKWVDLFHKEPKMMEVETMHYIKGMHNLLSAHFDLRNYQKFEETLEQFEVFAKSDHIQHSQNNLIQTFIYLYTAKLNKHFMEGTFTKGLALVPEIEEKLKHFEIYLDRHRILVFYYKFASLYFGSGDHEKSIDYLNKIINWKVDLRTDLQCYARLLHLIAHYELGNFDLLEYLLKSVYRFMSKMNNLSVVELEIFAFLKQSFRLTPRQLKPHFEKLLSKLRKLSKNKMESRAFMYLDVISWLESKIENKDVQNVIREKYLKSKS</sequence>